<keyword evidence="4" id="KW-0201">Cytochrome c-type biogenesis</keyword>
<evidence type="ECO:0000256" key="9">
    <source>
        <dbReference type="SAM" id="SignalP"/>
    </source>
</evidence>
<dbReference type="PROSITE" id="PS00194">
    <property type="entry name" value="THIOREDOXIN_1"/>
    <property type="match status" value="1"/>
</dbReference>
<dbReference type="InterPro" id="IPR028250">
    <property type="entry name" value="DsbDN"/>
</dbReference>
<keyword evidence="2" id="KW-1003">Cell membrane</keyword>
<evidence type="ECO:0000313" key="12">
    <source>
        <dbReference type="Proteomes" id="UP001204151"/>
    </source>
</evidence>
<keyword evidence="3 8" id="KW-0812">Transmembrane</keyword>
<feature type="transmembrane region" description="Helical" evidence="8">
    <location>
        <begin position="207"/>
        <end position="231"/>
    </location>
</feature>
<dbReference type="Pfam" id="PF13899">
    <property type="entry name" value="Thioredoxin_7"/>
    <property type="match status" value="1"/>
</dbReference>
<comment type="caution">
    <text evidence="11">The sequence shown here is derived from an EMBL/GenBank/DDBJ whole genome shotgun (WGS) entry which is preliminary data.</text>
</comment>
<dbReference type="NCBIfam" id="NF001419">
    <property type="entry name" value="PRK00293.1"/>
    <property type="match status" value="1"/>
</dbReference>
<feature type="transmembrane region" description="Helical" evidence="8">
    <location>
        <begin position="322"/>
        <end position="343"/>
    </location>
</feature>
<protein>
    <submittedName>
        <fullName evidence="11">Protein-disulfide reductase DsbD</fullName>
        <ecNumber evidence="11">1.8.1.8</ecNumber>
    </submittedName>
</protein>
<dbReference type="PANTHER" id="PTHR32234:SF0">
    <property type="entry name" value="THIOL:DISULFIDE INTERCHANGE PROTEIN DSBD"/>
    <property type="match status" value="1"/>
</dbReference>
<feature type="transmembrane region" description="Helical" evidence="8">
    <location>
        <begin position="243"/>
        <end position="263"/>
    </location>
</feature>
<name>A0ABT1ZRS5_9BURK</name>
<accession>A0ABT1ZRS5</accession>
<dbReference type="PROSITE" id="PS51352">
    <property type="entry name" value="THIOREDOXIN_2"/>
    <property type="match status" value="1"/>
</dbReference>
<evidence type="ECO:0000256" key="3">
    <source>
        <dbReference type="ARBA" id="ARBA00022692"/>
    </source>
</evidence>
<dbReference type="InterPro" id="IPR017937">
    <property type="entry name" value="Thioredoxin_CS"/>
</dbReference>
<dbReference type="GO" id="GO:0047134">
    <property type="term" value="F:protein-disulfide reductase [NAD(P)H] activity"/>
    <property type="evidence" value="ECO:0007669"/>
    <property type="project" value="UniProtKB-EC"/>
</dbReference>
<dbReference type="SUPFAM" id="SSF52833">
    <property type="entry name" value="Thioredoxin-like"/>
    <property type="match status" value="1"/>
</dbReference>
<keyword evidence="9" id="KW-0732">Signal</keyword>
<evidence type="ECO:0000256" key="2">
    <source>
        <dbReference type="ARBA" id="ARBA00022475"/>
    </source>
</evidence>
<dbReference type="InterPro" id="IPR035671">
    <property type="entry name" value="DsbD_gamma"/>
</dbReference>
<dbReference type="InterPro" id="IPR013766">
    <property type="entry name" value="Thioredoxin_domain"/>
</dbReference>
<feature type="transmembrane region" description="Helical" evidence="8">
    <location>
        <begin position="411"/>
        <end position="427"/>
    </location>
</feature>
<sequence>MTRIWSWFVRIALLAMLAGRAIAAPDVLDPEDAFHITAALADDHTVAVTARVAPGHALYRDRFAFSAAGATLGTPAFPPGQRKYDAILRREVEVYHGKVTIRVPVQARGAFTLTVRSQGCADAGLCYLPQDTAFALRTAAPVAVAAGTPPPDRIGRALDGARLAVIVPLFLALGLGLAFTPCMLPMVPILSALVVGDCGAASRRRGLMLSGAYALGMALTYTALGVAAGLAGESMATALQTPWVLGMFGAVLALLALSMFGLFELQLPSAFQARLAGIANGRPAGRLAGTFAAGAVSALILGPCVAPPLAGVLVWIGRTRDALLGGVALFALASGMSIPLMVFGTSAGSLLPRAGAWMGAVKILFGVVLLATGWWVVAPLLPARVAAAGWSLLAIGCASYLVRGGRWARHVALLLALAAAWPVMAAFKTAAADAPRFEAVATSAALDAALADGRPVLLDFYADWCVACREMEALTFSAPAVQARLAGVRLLRADVTAAGPAERALLKRFGLFGPPAVLLFDGRGHELAGARVIGFQDAPAFLRTLDNLAANEPMRTTP</sequence>
<dbReference type="CDD" id="cd02953">
    <property type="entry name" value="DsbDgamma"/>
    <property type="match status" value="1"/>
</dbReference>
<keyword evidence="6 8" id="KW-0472">Membrane</keyword>
<dbReference type="Gene3D" id="3.40.30.10">
    <property type="entry name" value="Glutaredoxin"/>
    <property type="match status" value="1"/>
</dbReference>
<dbReference type="SUPFAM" id="SSF74863">
    <property type="entry name" value="Thiol:disulfide interchange protein DsbD, N-terminal domain (DsbD-alpha)"/>
    <property type="match status" value="1"/>
</dbReference>
<evidence type="ECO:0000256" key="7">
    <source>
        <dbReference type="ARBA" id="ARBA00023284"/>
    </source>
</evidence>
<dbReference type="EC" id="1.8.1.8" evidence="11"/>
<feature type="domain" description="Thioredoxin" evidence="10">
    <location>
        <begin position="428"/>
        <end position="550"/>
    </location>
</feature>
<evidence type="ECO:0000256" key="4">
    <source>
        <dbReference type="ARBA" id="ARBA00022748"/>
    </source>
</evidence>
<evidence type="ECO:0000259" key="10">
    <source>
        <dbReference type="PROSITE" id="PS51352"/>
    </source>
</evidence>
<proteinExistence type="predicted"/>
<feature type="transmembrane region" description="Helical" evidence="8">
    <location>
        <begin position="169"/>
        <end position="195"/>
    </location>
</feature>
<evidence type="ECO:0000313" key="11">
    <source>
        <dbReference type="EMBL" id="MCS0582613.1"/>
    </source>
</evidence>
<dbReference type="InterPro" id="IPR036249">
    <property type="entry name" value="Thioredoxin-like_sf"/>
</dbReference>
<dbReference type="RefSeq" id="WP_258817185.1">
    <property type="nucleotide sequence ID" value="NZ_JANUGW010000008.1"/>
</dbReference>
<gene>
    <name evidence="11" type="primary">dsbD</name>
    <name evidence="11" type="ORF">NX784_13510</name>
</gene>
<reference evidence="11 12" key="1">
    <citation type="submission" date="2022-08" db="EMBL/GenBank/DDBJ databases">
        <title>Reclassification of Massilia species as members of the genera Telluria, Duganella, Pseudoduganella, Mokoshia gen. nov. and Zemynaea gen. nov. using orthogonal and non-orthogonal genome-based approaches.</title>
        <authorList>
            <person name="Bowman J.P."/>
        </authorList>
    </citation>
    <scope>NUCLEOTIDE SEQUENCE [LARGE SCALE GENOMIC DNA]</scope>
    <source>
        <strain evidence="11 12">JCM 31316</strain>
    </source>
</reference>
<dbReference type="InterPro" id="IPR036929">
    <property type="entry name" value="DsbDN_sf"/>
</dbReference>
<comment type="subcellular location">
    <subcellularLocation>
        <location evidence="1">Cell membrane</location>
        <topology evidence="1">Multi-pass membrane protein</topology>
    </subcellularLocation>
</comment>
<evidence type="ECO:0000256" key="6">
    <source>
        <dbReference type="ARBA" id="ARBA00023136"/>
    </source>
</evidence>
<evidence type="ECO:0000256" key="1">
    <source>
        <dbReference type="ARBA" id="ARBA00004651"/>
    </source>
</evidence>
<dbReference type="Gene3D" id="2.60.40.1250">
    <property type="entry name" value="Thiol:disulfide interchange protein DsbD, N-terminal domain"/>
    <property type="match status" value="1"/>
</dbReference>
<organism evidence="11 12">
    <name type="scientific">Massilia pinisoli</name>
    <dbReference type="NCBI Taxonomy" id="1772194"/>
    <lineage>
        <taxon>Bacteria</taxon>
        <taxon>Pseudomonadati</taxon>
        <taxon>Pseudomonadota</taxon>
        <taxon>Betaproteobacteria</taxon>
        <taxon>Burkholderiales</taxon>
        <taxon>Oxalobacteraceae</taxon>
        <taxon>Telluria group</taxon>
        <taxon>Massilia</taxon>
    </lineage>
</organism>
<keyword evidence="7" id="KW-0676">Redox-active center</keyword>
<feature type="chain" id="PRO_5047056593" evidence="9">
    <location>
        <begin position="24"/>
        <end position="558"/>
    </location>
</feature>
<dbReference type="Pfam" id="PF11412">
    <property type="entry name" value="DsbD_N"/>
    <property type="match status" value="1"/>
</dbReference>
<evidence type="ECO:0000256" key="8">
    <source>
        <dbReference type="SAM" id="Phobius"/>
    </source>
</evidence>
<feature type="transmembrane region" description="Helical" evidence="8">
    <location>
        <begin position="355"/>
        <end position="377"/>
    </location>
</feature>
<dbReference type="Pfam" id="PF02683">
    <property type="entry name" value="DsbD_TM"/>
    <property type="match status" value="1"/>
</dbReference>
<keyword evidence="11" id="KW-0560">Oxidoreductase</keyword>
<evidence type="ECO:0000256" key="5">
    <source>
        <dbReference type="ARBA" id="ARBA00022989"/>
    </source>
</evidence>
<keyword evidence="12" id="KW-1185">Reference proteome</keyword>
<feature type="signal peptide" evidence="9">
    <location>
        <begin position="1"/>
        <end position="23"/>
    </location>
</feature>
<feature type="transmembrane region" description="Helical" evidence="8">
    <location>
        <begin position="284"/>
        <end position="316"/>
    </location>
</feature>
<dbReference type="EMBL" id="JANUGW010000008">
    <property type="protein sequence ID" value="MCS0582613.1"/>
    <property type="molecule type" value="Genomic_DNA"/>
</dbReference>
<dbReference type="Proteomes" id="UP001204151">
    <property type="component" value="Unassembled WGS sequence"/>
</dbReference>
<dbReference type="PANTHER" id="PTHR32234">
    <property type="entry name" value="THIOL:DISULFIDE INTERCHANGE PROTEIN DSBD"/>
    <property type="match status" value="1"/>
</dbReference>
<dbReference type="InterPro" id="IPR003834">
    <property type="entry name" value="Cyt_c_assmbl_TM_dom"/>
</dbReference>
<keyword evidence="5 8" id="KW-1133">Transmembrane helix</keyword>